<dbReference type="PANTHER" id="PTHR12509:SF8">
    <property type="entry name" value="SPERMATOGENESIS-ASSOCIATED PROTEIN 4"/>
    <property type="match status" value="1"/>
</dbReference>
<dbReference type="PANTHER" id="PTHR12509">
    <property type="entry name" value="SPERMATOGENESIS-ASSOCIATED 4-RELATED"/>
    <property type="match status" value="1"/>
</dbReference>
<keyword evidence="2" id="KW-0539">Nucleus</keyword>
<sequence>MSYSQLPKKTGIPREVLKWLQSLDLSFSPKNMRRDFANGYLVAEIFSWYYPEDFPMHSYDNGMSLATKQGNWAQIERVLAKRRISLLKEVIDGTMHCKPGAAEMLVQDIYSALTNRRITCIQKGEPDFTDSSYQEQLPTVARSTASKAIKNNLRLSEVLAEPCLATNQNKVQAIMHRHLEQRRRERSQDPKRFNVKPTLGQRAVRLPPSDPRSDLS</sequence>
<accession>A0A6J2X0L7</accession>
<dbReference type="InterPro" id="IPR010441">
    <property type="entry name" value="CH_2"/>
</dbReference>
<protein>
    <recommendedName>
        <fullName evidence="4">Spermatogenesis-associated protein 4</fullName>
    </recommendedName>
</protein>
<dbReference type="InterPro" id="IPR052111">
    <property type="entry name" value="Spermatogenesis_Ciliary_MAP"/>
</dbReference>
<dbReference type="Proteomes" id="UP000504632">
    <property type="component" value="Chromosome 1"/>
</dbReference>
<feature type="region of interest" description="Disordered" evidence="5">
    <location>
        <begin position="180"/>
        <end position="216"/>
    </location>
</feature>
<dbReference type="GO" id="GO:0005930">
    <property type="term" value="C:axoneme"/>
    <property type="evidence" value="ECO:0007669"/>
    <property type="project" value="TreeGrafter"/>
</dbReference>
<dbReference type="GO" id="GO:0051493">
    <property type="term" value="P:regulation of cytoskeleton organization"/>
    <property type="evidence" value="ECO:0007669"/>
    <property type="project" value="TreeGrafter"/>
</dbReference>
<dbReference type="AlphaFoldDB" id="A0A6J2X0L7"/>
<dbReference type="FunCoup" id="A0A6J2X0L7">
    <property type="interactions" value="14"/>
</dbReference>
<evidence type="ECO:0000259" key="6">
    <source>
        <dbReference type="Pfam" id="PF06294"/>
    </source>
</evidence>
<comment type="subcellular location">
    <subcellularLocation>
        <location evidence="1">Nucleus</location>
    </subcellularLocation>
</comment>
<proteinExistence type="predicted"/>
<keyword evidence="7" id="KW-1185">Reference proteome</keyword>
<feature type="domain" description="CH-like" evidence="6">
    <location>
        <begin position="16"/>
        <end position="110"/>
    </location>
</feature>
<name>A0A6J2X0L7_CHACN</name>
<reference evidence="8" key="1">
    <citation type="submission" date="2025-08" db="UniProtKB">
        <authorList>
            <consortium name="RefSeq"/>
        </authorList>
    </citation>
    <scope>IDENTIFICATION</scope>
</reference>
<evidence type="ECO:0000313" key="8">
    <source>
        <dbReference type="RefSeq" id="XP_030650125.1"/>
    </source>
</evidence>
<feature type="compositionally biased region" description="Basic and acidic residues" evidence="5">
    <location>
        <begin position="182"/>
        <end position="192"/>
    </location>
</feature>
<dbReference type="RefSeq" id="XP_030650125.1">
    <property type="nucleotide sequence ID" value="XM_030794265.1"/>
</dbReference>
<evidence type="ECO:0000256" key="4">
    <source>
        <dbReference type="ARBA" id="ARBA00071322"/>
    </source>
</evidence>
<evidence type="ECO:0000313" key="7">
    <source>
        <dbReference type="Proteomes" id="UP000504632"/>
    </source>
</evidence>
<dbReference type="Gene3D" id="1.10.418.10">
    <property type="entry name" value="Calponin-like domain"/>
    <property type="match status" value="1"/>
</dbReference>
<dbReference type="GO" id="GO:0008017">
    <property type="term" value="F:microtubule binding"/>
    <property type="evidence" value="ECO:0007669"/>
    <property type="project" value="TreeGrafter"/>
</dbReference>
<dbReference type="Pfam" id="PF06294">
    <property type="entry name" value="CH_2"/>
    <property type="match status" value="1"/>
</dbReference>
<comment type="function">
    <text evidence="3">May play a role in apoptosis regulation.</text>
</comment>
<dbReference type="FunFam" id="1.10.418.10:FF:000061">
    <property type="entry name" value="Spermatogenesis associated 4"/>
    <property type="match status" value="1"/>
</dbReference>
<dbReference type="InterPro" id="IPR036872">
    <property type="entry name" value="CH_dom_sf"/>
</dbReference>
<gene>
    <name evidence="8" type="primary">spata4</name>
</gene>
<dbReference type="InParanoid" id="A0A6J2X0L7"/>
<dbReference type="OrthoDB" id="62528at2759"/>
<dbReference type="GO" id="GO:0005634">
    <property type="term" value="C:nucleus"/>
    <property type="evidence" value="ECO:0007669"/>
    <property type="project" value="UniProtKB-SubCell"/>
</dbReference>
<dbReference type="GeneID" id="115830190"/>
<evidence type="ECO:0000256" key="1">
    <source>
        <dbReference type="ARBA" id="ARBA00004123"/>
    </source>
</evidence>
<evidence type="ECO:0000256" key="3">
    <source>
        <dbReference type="ARBA" id="ARBA00058372"/>
    </source>
</evidence>
<evidence type="ECO:0000256" key="5">
    <source>
        <dbReference type="SAM" id="MobiDB-lite"/>
    </source>
</evidence>
<organism evidence="7 8">
    <name type="scientific">Chanos chanos</name>
    <name type="common">Milkfish</name>
    <name type="synonym">Mugil chanos</name>
    <dbReference type="NCBI Taxonomy" id="29144"/>
    <lineage>
        <taxon>Eukaryota</taxon>
        <taxon>Metazoa</taxon>
        <taxon>Chordata</taxon>
        <taxon>Craniata</taxon>
        <taxon>Vertebrata</taxon>
        <taxon>Euteleostomi</taxon>
        <taxon>Actinopterygii</taxon>
        <taxon>Neopterygii</taxon>
        <taxon>Teleostei</taxon>
        <taxon>Ostariophysi</taxon>
        <taxon>Gonorynchiformes</taxon>
        <taxon>Chanidae</taxon>
        <taxon>Chanos</taxon>
    </lineage>
</organism>
<evidence type="ECO:0000256" key="2">
    <source>
        <dbReference type="ARBA" id="ARBA00023242"/>
    </source>
</evidence>
<dbReference type="CTD" id="132851"/>